<sequence>MASISGKVQERFNSADKTYDLVAIIQRKAGNFLIKKLSKIQNFTPKTVLDLGTGTGYMTESLMKVYPQSHYTLNDIAERMLDICRLKFIKNPNCTFIQGDMAELDIDMHDLIVSNFALQWVEDLQKTIQTLYLNSSQIFAFSTLLDGTFREWQNIINIYTDTVLQNYPKETALAEYCNTIKGHCCFQYWTMNRTIKFDTVLSFIRYLKALGASASHRQIPFRILRTLIREQKRPLIISYKIFFGIFKKNIT</sequence>
<dbReference type="InterPro" id="IPR029063">
    <property type="entry name" value="SAM-dependent_MTases_sf"/>
</dbReference>
<protein>
    <submittedName>
        <fullName evidence="4">Malonyl-[acyl-carrier protein] O-methyltransferase</fullName>
    </submittedName>
</protein>
<dbReference type="OrthoDB" id="9802097at2"/>
<feature type="domain" description="Methyltransferase" evidence="3">
    <location>
        <begin position="48"/>
        <end position="131"/>
    </location>
</feature>
<dbReference type="AlphaFoldDB" id="A0A2U8BRY3"/>
<reference evidence="4 5" key="1">
    <citation type="journal article" date="2018" name="Genome Biol. Evol.">
        <title>The Genome Sequence of "Candidatus Fokinia solitaria": Insights on Reductive Evolution in Rickettsiales.</title>
        <authorList>
            <person name="Floriano A.M."/>
            <person name="Castelli M."/>
            <person name="Krenek S."/>
            <person name="Berendonk T.U."/>
            <person name="Bazzocchi C."/>
            <person name="Petroni G."/>
            <person name="Sassera D."/>
        </authorList>
    </citation>
    <scope>NUCLEOTIDE SEQUENCE [LARGE SCALE GENOMIC DNA]</scope>
    <source>
        <strain evidence="4">Rio ETE_ALG 3VII</strain>
    </source>
</reference>
<name>A0A2U8BRY3_9RICK</name>
<dbReference type="EMBL" id="CP025989">
    <property type="protein sequence ID" value="AWD33114.1"/>
    <property type="molecule type" value="Genomic_DNA"/>
</dbReference>
<keyword evidence="2 4" id="KW-0808">Transferase</keyword>
<organism evidence="4 5">
    <name type="scientific">Candidatus Fokinia solitaria</name>
    <dbReference type="NCBI Taxonomy" id="1802984"/>
    <lineage>
        <taxon>Bacteria</taxon>
        <taxon>Pseudomonadati</taxon>
        <taxon>Pseudomonadota</taxon>
        <taxon>Alphaproteobacteria</taxon>
        <taxon>Rickettsiales</taxon>
        <taxon>Candidatus Midichloriaceae</taxon>
        <taxon>Candidatus Fokinia</taxon>
    </lineage>
</organism>
<dbReference type="SUPFAM" id="SSF53335">
    <property type="entry name" value="S-adenosyl-L-methionine-dependent methyltransferases"/>
    <property type="match status" value="1"/>
</dbReference>
<dbReference type="Proteomes" id="UP000244519">
    <property type="component" value="Chromosome"/>
</dbReference>
<evidence type="ECO:0000313" key="5">
    <source>
        <dbReference type="Proteomes" id="UP000244519"/>
    </source>
</evidence>
<evidence type="ECO:0000256" key="2">
    <source>
        <dbReference type="ARBA" id="ARBA00022679"/>
    </source>
</evidence>
<evidence type="ECO:0000259" key="3">
    <source>
        <dbReference type="Pfam" id="PF13649"/>
    </source>
</evidence>
<dbReference type="GO" id="GO:0032259">
    <property type="term" value="P:methylation"/>
    <property type="evidence" value="ECO:0007669"/>
    <property type="project" value="UniProtKB-KW"/>
</dbReference>
<dbReference type="InterPro" id="IPR041698">
    <property type="entry name" value="Methyltransf_25"/>
</dbReference>
<dbReference type="CDD" id="cd02440">
    <property type="entry name" value="AdoMet_MTases"/>
    <property type="match status" value="1"/>
</dbReference>
<gene>
    <name evidence="4" type="ORF">Fsol_00315</name>
</gene>
<evidence type="ECO:0000313" key="4">
    <source>
        <dbReference type="EMBL" id="AWD33114.1"/>
    </source>
</evidence>
<dbReference type="GO" id="GO:0008168">
    <property type="term" value="F:methyltransferase activity"/>
    <property type="evidence" value="ECO:0007669"/>
    <property type="project" value="UniProtKB-KW"/>
</dbReference>
<dbReference type="RefSeq" id="WP_108673150.1">
    <property type="nucleotide sequence ID" value="NZ_CP025989.1"/>
</dbReference>
<proteinExistence type="predicted"/>
<keyword evidence="5" id="KW-1185">Reference proteome</keyword>
<evidence type="ECO:0000256" key="1">
    <source>
        <dbReference type="ARBA" id="ARBA00022603"/>
    </source>
</evidence>
<dbReference type="Pfam" id="PF13649">
    <property type="entry name" value="Methyltransf_25"/>
    <property type="match status" value="1"/>
</dbReference>
<dbReference type="PANTHER" id="PTHR43861:SF1">
    <property type="entry name" value="TRANS-ACONITATE 2-METHYLTRANSFERASE"/>
    <property type="match status" value="1"/>
</dbReference>
<dbReference type="Gene3D" id="3.40.50.150">
    <property type="entry name" value="Vaccinia Virus protein VP39"/>
    <property type="match status" value="1"/>
</dbReference>
<accession>A0A2U8BRY3</accession>
<dbReference type="KEGG" id="fso:Fsol_00315"/>
<keyword evidence="1 4" id="KW-0489">Methyltransferase</keyword>
<dbReference type="PANTHER" id="PTHR43861">
    <property type="entry name" value="TRANS-ACONITATE 2-METHYLTRANSFERASE-RELATED"/>
    <property type="match status" value="1"/>
</dbReference>